<name>A0A6A1ULJ8_9ROSI</name>
<reference evidence="2 3" key="1">
    <citation type="journal article" date="2019" name="Plant Biotechnol. J.">
        <title>The red bayberry genome and genetic basis of sex determination.</title>
        <authorList>
            <person name="Jia H.M."/>
            <person name="Jia H.J."/>
            <person name="Cai Q.L."/>
            <person name="Wang Y."/>
            <person name="Zhao H.B."/>
            <person name="Yang W.F."/>
            <person name="Wang G.Y."/>
            <person name="Li Y.H."/>
            <person name="Zhan D.L."/>
            <person name="Shen Y.T."/>
            <person name="Niu Q.F."/>
            <person name="Chang L."/>
            <person name="Qiu J."/>
            <person name="Zhao L."/>
            <person name="Xie H.B."/>
            <person name="Fu W.Y."/>
            <person name="Jin J."/>
            <person name="Li X.W."/>
            <person name="Jiao Y."/>
            <person name="Zhou C.C."/>
            <person name="Tu T."/>
            <person name="Chai C.Y."/>
            <person name="Gao J.L."/>
            <person name="Fan L.J."/>
            <person name="van de Weg E."/>
            <person name="Wang J.Y."/>
            <person name="Gao Z.S."/>
        </authorList>
    </citation>
    <scope>NUCLEOTIDE SEQUENCE [LARGE SCALE GENOMIC DNA]</scope>
    <source>
        <tissue evidence="2">Leaves</tissue>
    </source>
</reference>
<proteinExistence type="predicted"/>
<keyword evidence="1" id="KW-0175">Coiled coil</keyword>
<dbReference type="EMBL" id="RXIC02000122">
    <property type="protein sequence ID" value="KAB1200818.1"/>
    <property type="molecule type" value="Genomic_DNA"/>
</dbReference>
<comment type="caution">
    <text evidence="2">The sequence shown here is derived from an EMBL/GenBank/DDBJ whole genome shotgun (WGS) entry which is preliminary data.</text>
</comment>
<protein>
    <submittedName>
        <fullName evidence="2">Uncharacterized protein</fullName>
    </submittedName>
</protein>
<evidence type="ECO:0000313" key="2">
    <source>
        <dbReference type="EMBL" id="KAB1200818.1"/>
    </source>
</evidence>
<keyword evidence="3" id="KW-1185">Reference proteome</keyword>
<gene>
    <name evidence="2" type="ORF">CJ030_MR0G006177</name>
</gene>
<evidence type="ECO:0000313" key="3">
    <source>
        <dbReference type="Proteomes" id="UP000516437"/>
    </source>
</evidence>
<dbReference type="OrthoDB" id="1921870at2759"/>
<dbReference type="Proteomes" id="UP000516437">
    <property type="component" value="Unassembled WGS sequence"/>
</dbReference>
<sequence length="264" mass="29596">MQSTPGTTSRVLSEIPISSPILAQSSVASTTPAKRGSGKSRGVIFAKVRASGKMPVSIPDGHRGTDGDESSRLATLIWNTDLKCSEFYISGSVYWYTTGGSRPFVWHRKKLQDAKGGTPTAADLYSKTHHKKNGEGWVSDVARENYFYDCRRRWWISNPNQLLSLEHQKMLTFLLKSLGKRSGYVRGLGRSVKPIAASSSTVSIQRDLELVRELEAAKATIEELKSRQSEYDNLKNQQEEMQEAQRQIQEQLQLLKAQFAQRDS</sequence>
<organism evidence="2 3">
    <name type="scientific">Morella rubra</name>
    <name type="common">Chinese bayberry</name>
    <dbReference type="NCBI Taxonomy" id="262757"/>
    <lineage>
        <taxon>Eukaryota</taxon>
        <taxon>Viridiplantae</taxon>
        <taxon>Streptophyta</taxon>
        <taxon>Embryophyta</taxon>
        <taxon>Tracheophyta</taxon>
        <taxon>Spermatophyta</taxon>
        <taxon>Magnoliopsida</taxon>
        <taxon>eudicotyledons</taxon>
        <taxon>Gunneridae</taxon>
        <taxon>Pentapetalae</taxon>
        <taxon>rosids</taxon>
        <taxon>fabids</taxon>
        <taxon>Fagales</taxon>
        <taxon>Myricaceae</taxon>
        <taxon>Morella</taxon>
    </lineage>
</organism>
<feature type="coiled-coil region" evidence="1">
    <location>
        <begin position="207"/>
        <end position="261"/>
    </location>
</feature>
<accession>A0A6A1ULJ8</accession>
<dbReference type="AlphaFoldDB" id="A0A6A1ULJ8"/>
<evidence type="ECO:0000256" key="1">
    <source>
        <dbReference type="SAM" id="Coils"/>
    </source>
</evidence>